<gene>
    <name evidence="2" type="ORF">FEF10_07425</name>
</gene>
<proteinExistence type="predicted"/>
<dbReference type="SUPFAM" id="SSF47598">
    <property type="entry name" value="Ribbon-helix-helix"/>
    <property type="match status" value="1"/>
</dbReference>
<dbReference type="InterPro" id="IPR010985">
    <property type="entry name" value="Ribbon_hlx_hlx"/>
</dbReference>
<organism evidence="2 3">
    <name type="scientific">Pseudomonas protegens</name>
    <dbReference type="NCBI Taxonomy" id="380021"/>
    <lineage>
        <taxon>Bacteria</taxon>
        <taxon>Pseudomonadati</taxon>
        <taxon>Pseudomonadota</taxon>
        <taxon>Gammaproteobacteria</taxon>
        <taxon>Pseudomonadales</taxon>
        <taxon>Pseudomonadaceae</taxon>
        <taxon>Pseudomonas</taxon>
    </lineage>
</organism>
<name>A0ABY2VPF2_9PSED</name>
<sequence length="142" mass="15833">MSRSDPQFNLRIPEALRDQVMAAAKESGRSATAEILARLELSFLGEAPSQELIPAKKAQQMSAIARQSIPATMKKRILQAINKAVEMGHGSAKADFQDLQLDSIPQADMDQLFEAFSEMLSDAGYRYEWDGPDNLWIDFDDL</sequence>
<dbReference type="GO" id="GO:0003677">
    <property type="term" value="F:DNA binding"/>
    <property type="evidence" value="ECO:0007669"/>
    <property type="project" value="UniProtKB-KW"/>
</dbReference>
<accession>A0ABY2VPF2</accession>
<dbReference type="InterPro" id="IPR013321">
    <property type="entry name" value="Arc_rbn_hlx_hlx"/>
</dbReference>
<reference evidence="2 3" key="1">
    <citation type="submission" date="2019-05" db="EMBL/GenBank/DDBJ databases">
        <title>Identification and Biocontrol Activity Analysis of Biocontrol Strain PF-1 Based on Genome-wide Data.</title>
        <authorList>
            <person name="Qi J."/>
        </authorList>
    </citation>
    <scope>NUCLEOTIDE SEQUENCE [LARGE SCALE GENOMIC DNA]</scope>
    <source>
        <strain evidence="2 3">PF-1</strain>
    </source>
</reference>
<protein>
    <submittedName>
        <fullName evidence="2">Arc family DNA-binding protein</fullName>
    </submittedName>
</protein>
<feature type="domain" description="Arc-like DNA binding" evidence="1">
    <location>
        <begin position="2"/>
        <end position="48"/>
    </location>
</feature>
<evidence type="ECO:0000259" key="1">
    <source>
        <dbReference type="Pfam" id="PF03869"/>
    </source>
</evidence>
<comment type="caution">
    <text evidence="2">The sequence shown here is derived from an EMBL/GenBank/DDBJ whole genome shotgun (WGS) entry which is preliminary data.</text>
</comment>
<dbReference type="Pfam" id="PF03869">
    <property type="entry name" value="Arc"/>
    <property type="match status" value="1"/>
</dbReference>
<dbReference type="RefSeq" id="WP_011062025.1">
    <property type="nucleotide sequence ID" value="NZ_CP022097.2"/>
</dbReference>
<keyword evidence="2" id="KW-0238">DNA-binding</keyword>
<dbReference type="Proteomes" id="UP000310095">
    <property type="component" value="Unassembled WGS sequence"/>
</dbReference>
<keyword evidence="3" id="KW-1185">Reference proteome</keyword>
<dbReference type="EMBL" id="VAVY01000001">
    <property type="protein sequence ID" value="TMM67269.1"/>
    <property type="molecule type" value="Genomic_DNA"/>
</dbReference>
<evidence type="ECO:0000313" key="2">
    <source>
        <dbReference type="EMBL" id="TMM67269.1"/>
    </source>
</evidence>
<dbReference type="Gene3D" id="1.10.1220.10">
    <property type="entry name" value="Met repressor-like"/>
    <property type="match status" value="1"/>
</dbReference>
<evidence type="ECO:0000313" key="3">
    <source>
        <dbReference type="Proteomes" id="UP000310095"/>
    </source>
</evidence>
<dbReference type="InterPro" id="IPR005569">
    <property type="entry name" value="Arc_DNA-bd_dom"/>
</dbReference>